<gene>
    <name evidence="3" type="ORF">N0V84_003845</name>
</gene>
<feature type="region of interest" description="Disordered" evidence="1">
    <location>
        <begin position="13"/>
        <end position="102"/>
    </location>
</feature>
<keyword evidence="4" id="KW-1185">Reference proteome</keyword>
<dbReference type="Pfam" id="PF20516">
    <property type="entry name" value="PDDEXK_12"/>
    <property type="match status" value="2"/>
</dbReference>
<feature type="domain" description="PD-(D/E)XK nuclease-like" evidence="2">
    <location>
        <begin position="234"/>
        <end position="381"/>
    </location>
</feature>
<evidence type="ECO:0000313" key="3">
    <source>
        <dbReference type="EMBL" id="KAJ4324566.1"/>
    </source>
</evidence>
<evidence type="ECO:0000313" key="4">
    <source>
        <dbReference type="Proteomes" id="UP001140502"/>
    </source>
</evidence>
<name>A0A9W8WGS4_9HYPO</name>
<dbReference type="OrthoDB" id="4161186at2759"/>
<evidence type="ECO:0000259" key="2">
    <source>
        <dbReference type="Pfam" id="PF20516"/>
    </source>
</evidence>
<dbReference type="Proteomes" id="UP001140502">
    <property type="component" value="Unassembled WGS sequence"/>
</dbReference>
<dbReference type="EMBL" id="JAPEUR010000058">
    <property type="protein sequence ID" value="KAJ4324566.1"/>
    <property type="molecule type" value="Genomic_DNA"/>
</dbReference>
<accession>A0A9W8WGS4</accession>
<comment type="caution">
    <text evidence="3">The sequence shown here is derived from an EMBL/GenBank/DDBJ whole genome shotgun (WGS) entry which is preliminary data.</text>
</comment>
<sequence length="398" mass="44545">MFDPERLISWLDTIPDVCDSPRKLDPAANKRKAGQQEPSPPASNKTSDTMERHTPKRRKLADPNRTPRAADFPLATASSASSVSWSESSEGASRSSSPKKQMLGLRLEERGLECRQLNIDTAPPAAADLLNVIREIGSGIEILPEAQKETILSSPHVQGQNTRLWRFAFKEAGEPDLLPGRIPPPDEISLICDHARECHDKSHEEFSWNVEVHHRLLQAILRKPGTYHQVDTAALQALGRRTPTLTVNHTDFAPVQLTPIVLSIETKRPGKELDAAQLQMGVWHTAQWAFLESVIGLTTHPLSVEEEILRRQKADTALLELGLIPGIIIQGHRWHFVFSTREGNKTVLWTERQFGTTQSILDTYSVVAGIRELSRWARDVYVPWFRKSILSGFQVEGG</sequence>
<evidence type="ECO:0000256" key="1">
    <source>
        <dbReference type="SAM" id="MobiDB-lite"/>
    </source>
</evidence>
<dbReference type="InterPro" id="IPR046797">
    <property type="entry name" value="PDDEXK_12"/>
</dbReference>
<feature type="compositionally biased region" description="Low complexity" evidence="1">
    <location>
        <begin position="75"/>
        <end position="96"/>
    </location>
</feature>
<feature type="domain" description="PD-(D/E)XK nuclease-like" evidence="2">
    <location>
        <begin position="162"/>
        <end position="231"/>
    </location>
</feature>
<organism evidence="3 4">
    <name type="scientific">Fusarium piperis</name>
    <dbReference type="NCBI Taxonomy" id="1435070"/>
    <lineage>
        <taxon>Eukaryota</taxon>
        <taxon>Fungi</taxon>
        <taxon>Dikarya</taxon>
        <taxon>Ascomycota</taxon>
        <taxon>Pezizomycotina</taxon>
        <taxon>Sordariomycetes</taxon>
        <taxon>Hypocreomycetidae</taxon>
        <taxon>Hypocreales</taxon>
        <taxon>Nectriaceae</taxon>
        <taxon>Fusarium</taxon>
        <taxon>Fusarium solani species complex</taxon>
    </lineage>
</organism>
<proteinExistence type="predicted"/>
<protein>
    <recommendedName>
        <fullName evidence="2">PD-(D/E)XK nuclease-like domain-containing protein</fullName>
    </recommendedName>
</protein>
<dbReference type="AlphaFoldDB" id="A0A9W8WGS4"/>
<reference evidence="3" key="1">
    <citation type="submission" date="2022-10" db="EMBL/GenBank/DDBJ databases">
        <title>Tapping the CABI collections for fungal endophytes: first genome assemblies for Collariella, Neodidymelliopsis, Ascochyta clinopodiicola, Didymella pomorum, Didymosphaeria variabile, Neocosmospora piperis and Neocucurbitaria cava.</title>
        <authorList>
            <person name="Hill R."/>
        </authorList>
    </citation>
    <scope>NUCLEOTIDE SEQUENCE</scope>
    <source>
        <strain evidence="3">IMI 366586</strain>
    </source>
</reference>